<keyword evidence="1" id="KW-0812">Transmembrane</keyword>
<name>A0A2G5VP79_9PELO</name>
<proteinExistence type="predicted"/>
<dbReference type="EMBL" id="PDUG01000001">
    <property type="protein sequence ID" value="PIC53480.1"/>
    <property type="molecule type" value="Genomic_DNA"/>
</dbReference>
<keyword evidence="3" id="KW-1185">Reference proteome</keyword>
<feature type="transmembrane region" description="Helical" evidence="1">
    <location>
        <begin position="108"/>
        <end position="133"/>
    </location>
</feature>
<protein>
    <submittedName>
        <fullName evidence="2">Uncharacterized protein</fullName>
    </submittedName>
</protein>
<organism evidence="2 3">
    <name type="scientific">Caenorhabditis nigoni</name>
    <dbReference type="NCBI Taxonomy" id="1611254"/>
    <lineage>
        <taxon>Eukaryota</taxon>
        <taxon>Metazoa</taxon>
        <taxon>Ecdysozoa</taxon>
        <taxon>Nematoda</taxon>
        <taxon>Chromadorea</taxon>
        <taxon>Rhabditida</taxon>
        <taxon>Rhabditina</taxon>
        <taxon>Rhabditomorpha</taxon>
        <taxon>Rhabditoidea</taxon>
        <taxon>Rhabditidae</taxon>
        <taxon>Peloderinae</taxon>
        <taxon>Caenorhabditis</taxon>
    </lineage>
</organism>
<comment type="caution">
    <text evidence="2">The sequence shown here is derived from an EMBL/GenBank/DDBJ whole genome shotgun (WGS) entry which is preliminary data.</text>
</comment>
<dbReference type="Proteomes" id="UP000230233">
    <property type="component" value="Chromosome I"/>
</dbReference>
<evidence type="ECO:0000256" key="1">
    <source>
        <dbReference type="SAM" id="Phobius"/>
    </source>
</evidence>
<evidence type="ECO:0000313" key="2">
    <source>
        <dbReference type="EMBL" id="PIC53480.1"/>
    </source>
</evidence>
<evidence type="ECO:0000313" key="3">
    <source>
        <dbReference type="Proteomes" id="UP000230233"/>
    </source>
</evidence>
<dbReference type="AlphaFoldDB" id="A0A2G5VP79"/>
<keyword evidence="1" id="KW-1133">Transmembrane helix</keyword>
<sequence>MINGRFKRKPDLGTHIFEELVMYDWFETNCPERVDKCDPAPFDEAIEYCMRGPFPYYLSVYGKPNNETCKNSDKSGFGAYCQEVKGVLEIRSCDPFYTTTTTNAPTNFLPFIIGGIVGIIVLLVIAFGIFCYCKKKKSAGN</sequence>
<gene>
    <name evidence="2" type="primary">Cnig_chr_I.g3165</name>
    <name evidence="2" type="ORF">B9Z55_003165</name>
</gene>
<keyword evidence="1" id="KW-0472">Membrane</keyword>
<reference evidence="3" key="1">
    <citation type="submission" date="2017-10" db="EMBL/GenBank/DDBJ databases">
        <title>Rapid genome shrinkage in a self-fertile nematode reveals novel sperm competition proteins.</title>
        <authorList>
            <person name="Yin D."/>
            <person name="Schwarz E.M."/>
            <person name="Thomas C.G."/>
            <person name="Felde R.L."/>
            <person name="Korf I.F."/>
            <person name="Cutter A.D."/>
            <person name="Schartner C.M."/>
            <person name="Ralston E.J."/>
            <person name="Meyer B.J."/>
            <person name="Haag E.S."/>
        </authorList>
    </citation>
    <scope>NUCLEOTIDE SEQUENCE [LARGE SCALE GENOMIC DNA]</scope>
    <source>
        <strain evidence="3">JU1422</strain>
    </source>
</reference>
<accession>A0A2G5VP79</accession>